<proteinExistence type="predicted"/>
<evidence type="ECO:0000313" key="6">
    <source>
        <dbReference type="EMBL" id="RCN49537.1"/>
    </source>
</evidence>
<feature type="chain" id="PRO_5017057856" evidence="4">
    <location>
        <begin position="18"/>
        <end position="78"/>
    </location>
</feature>
<dbReference type="GO" id="GO:0005615">
    <property type="term" value="C:extracellular space"/>
    <property type="evidence" value="ECO:0007669"/>
    <property type="project" value="TreeGrafter"/>
</dbReference>
<dbReference type="InterPro" id="IPR002223">
    <property type="entry name" value="Kunitz_BPTI"/>
</dbReference>
<dbReference type="PROSITE" id="PS50279">
    <property type="entry name" value="BPTI_KUNITZ_2"/>
    <property type="match status" value="1"/>
</dbReference>
<accession>A0A368H2Q4</accession>
<dbReference type="PANTHER" id="PTHR10083:SF374">
    <property type="entry name" value="BPTI_KUNITZ INHIBITOR DOMAIN-CONTAINING PROTEIN"/>
    <property type="match status" value="1"/>
</dbReference>
<keyword evidence="7" id="KW-1185">Reference proteome</keyword>
<dbReference type="PRINTS" id="PR00759">
    <property type="entry name" value="BASICPTASE"/>
</dbReference>
<evidence type="ECO:0000259" key="5">
    <source>
        <dbReference type="PROSITE" id="PS50279"/>
    </source>
</evidence>
<evidence type="ECO:0000256" key="4">
    <source>
        <dbReference type="SAM" id="SignalP"/>
    </source>
</evidence>
<dbReference type="STRING" id="29170.A0A368H2Q4"/>
<dbReference type="Pfam" id="PF00014">
    <property type="entry name" value="Kunitz_BPTI"/>
    <property type="match status" value="1"/>
</dbReference>
<keyword evidence="1" id="KW-0646">Protease inhibitor</keyword>
<evidence type="ECO:0000256" key="1">
    <source>
        <dbReference type="ARBA" id="ARBA00022690"/>
    </source>
</evidence>
<dbReference type="InterPro" id="IPR020901">
    <property type="entry name" value="Prtase_inh_Kunz-CS"/>
</dbReference>
<comment type="caution">
    <text evidence="6">The sequence shown here is derived from an EMBL/GenBank/DDBJ whole genome shotgun (WGS) entry which is preliminary data.</text>
</comment>
<feature type="signal peptide" evidence="4">
    <location>
        <begin position="1"/>
        <end position="17"/>
    </location>
</feature>
<feature type="domain" description="BPTI/Kunitz inhibitor" evidence="5">
    <location>
        <begin position="23"/>
        <end position="73"/>
    </location>
</feature>
<dbReference type="EMBL" id="JOJR01000032">
    <property type="protein sequence ID" value="RCN49537.1"/>
    <property type="molecule type" value="Genomic_DNA"/>
</dbReference>
<dbReference type="Proteomes" id="UP000252519">
    <property type="component" value="Unassembled WGS sequence"/>
</dbReference>
<reference evidence="6 7" key="1">
    <citation type="submission" date="2014-10" db="EMBL/GenBank/DDBJ databases">
        <title>Draft genome of the hookworm Ancylostoma caninum.</title>
        <authorList>
            <person name="Mitreva M."/>
        </authorList>
    </citation>
    <scope>NUCLEOTIDE SEQUENCE [LARGE SCALE GENOMIC DNA]</scope>
    <source>
        <strain evidence="6 7">Baltimore</strain>
    </source>
</reference>
<dbReference type="GO" id="GO:0004867">
    <property type="term" value="F:serine-type endopeptidase inhibitor activity"/>
    <property type="evidence" value="ECO:0007669"/>
    <property type="project" value="UniProtKB-KW"/>
</dbReference>
<dbReference type="CDD" id="cd00109">
    <property type="entry name" value="Kunitz-type"/>
    <property type="match status" value="1"/>
</dbReference>
<dbReference type="PROSITE" id="PS00280">
    <property type="entry name" value="BPTI_KUNITZ_1"/>
    <property type="match status" value="1"/>
</dbReference>
<name>A0A368H2Q4_ANCCA</name>
<dbReference type="InterPro" id="IPR050098">
    <property type="entry name" value="TFPI/VKTCI-like"/>
</dbReference>
<dbReference type="OrthoDB" id="4473401at2759"/>
<dbReference type="SMART" id="SM00131">
    <property type="entry name" value="KU"/>
    <property type="match status" value="1"/>
</dbReference>
<keyword evidence="3" id="KW-1015">Disulfide bond</keyword>
<dbReference type="Gene3D" id="4.10.410.10">
    <property type="entry name" value="Pancreatic trypsin inhibitor Kunitz domain"/>
    <property type="match status" value="1"/>
</dbReference>
<dbReference type="SUPFAM" id="SSF57362">
    <property type="entry name" value="BPTI-like"/>
    <property type="match status" value="1"/>
</dbReference>
<protein>
    <submittedName>
        <fullName evidence="6">Kunitz/Bovine pancreatic trypsin inhibitor domain protein</fullName>
    </submittedName>
</protein>
<evidence type="ECO:0000313" key="7">
    <source>
        <dbReference type="Proteomes" id="UP000252519"/>
    </source>
</evidence>
<evidence type="ECO:0000256" key="3">
    <source>
        <dbReference type="ARBA" id="ARBA00023157"/>
    </source>
</evidence>
<keyword evidence="4" id="KW-0732">Signal</keyword>
<dbReference type="PANTHER" id="PTHR10083">
    <property type="entry name" value="KUNITZ-TYPE PROTEASE INHIBITOR-RELATED"/>
    <property type="match status" value="1"/>
</dbReference>
<dbReference type="InterPro" id="IPR036880">
    <property type="entry name" value="Kunitz_BPTI_sf"/>
</dbReference>
<keyword evidence="2" id="KW-0722">Serine protease inhibitor</keyword>
<dbReference type="AlphaFoldDB" id="A0A368H2Q4"/>
<gene>
    <name evidence="6" type="ORF">ANCCAN_04309</name>
</gene>
<organism evidence="6 7">
    <name type="scientific">Ancylostoma caninum</name>
    <name type="common">Dog hookworm</name>
    <dbReference type="NCBI Taxonomy" id="29170"/>
    <lineage>
        <taxon>Eukaryota</taxon>
        <taxon>Metazoa</taxon>
        <taxon>Ecdysozoa</taxon>
        <taxon>Nematoda</taxon>
        <taxon>Chromadorea</taxon>
        <taxon>Rhabditida</taxon>
        <taxon>Rhabditina</taxon>
        <taxon>Rhabditomorpha</taxon>
        <taxon>Strongyloidea</taxon>
        <taxon>Ancylostomatidae</taxon>
        <taxon>Ancylostomatinae</taxon>
        <taxon>Ancylostoma</taxon>
    </lineage>
</organism>
<evidence type="ECO:0000256" key="2">
    <source>
        <dbReference type="ARBA" id="ARBA00022900"/>
    </source>
</evidence>
<sequence length="78" mass="9025">MKLVLLFALLFVSCVHTILPPYCRFPKAPGNCNMRMWRFGYDTREKRCVPFLYSGCGGNANHYITMQQCELACEINKN</sequence>